<accession>A0ABD1DYZ7</accession>
<dbReference type="SMART" id="SM00980">
    <property type="entry name" value="THAP"/>
    <property type="match status" value="1"/>
</dbReference>
<dbReference type="InterPro" id="IPR006612">
    <property type="entry name" value="THAP_Znf"/>
</dbReference>
<dbReference type="SUPFAM" id="SSF57716">
    <property type="entry name" value="Glucocorticoid receptor-like (DNA-binding domain)"/>
    <property type="match status" value="1"/>
</dbReference>
<evidence type="ECO:0000256" key="2">
    <source>
        <dbReference type="ARBA" id="ARBA00006177"/>
    </source>
</evidence>
<keyword evidence="8 12" id="KW-0238">DNA-binding</keyword>
<sequence length="140" mass="15619">MVKQCYLCLHNKNRSKKRPKVTFHKFPTNAKLREAWLAVCGLSAGDDMSQTKICSLHFLSTDYKEFNAKALGGKMALKPWAVPSISIKCPRSSLSHQEVDIAENMPMSSTATDENPELTSANVKDIPDITDVQISTQHVR</sequence>
<comment type="caution">
    <text evidence="14">The sequence shown here is derived from an EMBL/GenBank/DDBJ whole genome shotgun (WGS) entry which is preliminary data.</text>
</comment>
<evidence type="ECO:0000259" key="13">
    <source>
        <dbReference type="PROSITE" id="PS50950"/>
    </source>
</evidence>
<dbReference type="PANTHER" id="PTHR46600">
    <property type="entry name" value="THAP DOMAIN-CONTAINING"/>
    <property type="match status" value="1"/>
</dbReference>
<dbReference type="Gene3D" id="6.20.210.20">
    <property type="entry name" value="THAP domain"/>
    <property type="match status" value="1"/>
</dbReference>
<dbReference type="GO" id="GO:0003677">
    <property type="term" value="F:DNA binding"/>
    <property type="evidence" value="ECO:0007669"/>
    <property type="project" value="UniProtKB-UniRule"/>
</dbReference>
<evidence type="ECO:0000256" key="8">
    <source>
        <dbReference type="ARBA" id="ARBA00023125"/>
    </source>
</evidence>
<dbReference type="InterPro" id="IPR026516">
    <property type="entry name" value="THAP1/10"/>
</dbReference>
<reference evidence="14 15" key="1">
    <citation type="submission" date="2024-05" db="EMBL/GenBank/DDBJ databases">
        <title>Genetic variation in Jamaican populations of the coffee berry borer (Hypothenemus hampei).</title>
        <authorList>
            <person name="Errbii M."/>
            <person name="Myrie A."/>
        </authorList>
    </citation>
    <scope>NUCLEOTIDE SEQUENCE [LARGE SCALE GENOMIC DNA]</scope>
    <source>
        <strain evidence="14">JA-Hopewell-2020-01-JO</strain>
        <tissue evidence="14">Whole body</tissue>
    </source>
</reference>
<protein>
    <recommendedName>
        <fullName evidence="13">THAP-type domain-containing protein</fullName>
    </recommendedName>
</protein>
<dbReference type="InterPro" id="IPR038441">
    <property type="entry name" value="THAP_Znf_sf"/>
</dbReference>
<comment type="subcellular location">
    <subcellularLocation>
        <location evidence="1">Nucleus</location>
        <location evidence="1">Nucleoplasm</location>
    </subcellularLocation>
</comment>
<keyword evidence="6" id="KW-0805">Transcription regulation</keyword>
<evidence type="ECO:0000256" key="11">
    <source>
        <dbReference type="ARBA" id="ARBA00023306"/>
    </source>
</evidence>
<comment type="similarity">
    <text evidence="2">Belongs to the THAP1 family.</text>
</comment>
<dbReference type="EMBL" id="JBDJPC010000024">
    <property type="protein sequence ID" value="KAL1487614.1"/>
    <property type="molecule type" value="Genomic_DNA"/>
</dbReference>
<keyword evidence="11" id="KW-0131">Cell cycle</keyword>
<dbReference type="PANTHER" id="PTHR46600:SF1">
    <property type="entry name" value="THAP DOMAIN-CONTAINING PROTEIN 1"/>
    <property type="match status" value="1"/>
</dbReference>
<keyword evidence="3" id="KW-0479">Metal-binding</keyword>
<dbReference type="Pfam" id="PF05485">
    <property type="entry name" value="THAP"/>
    <property type="match status" value="1"/>
</dbReference>
<evidence type="ECO:0000313" key="14">
    <source>
        <dbReference type="EMBL" id="KAL1487614.1"/>
    </source>
</evidence>
<evidence type="ECO:0000256" key="5">
    <source>
        <dbReference type="ARBA" id="ARBA00022833"/>
    </source>
</evidence>
<keyword evidence="7" id="KW-0175">Coiled coil</keyword>
<evidence type="ECO:0000256" key="6">
    <source>
        <dbReference type="ARBA" id="ARBA00023015"/>
    </source>
</evidence>
<evidence type="ECO:0000313" key="15">
    <source>
        <dbReference type="Proteomes" id="UP001566132"/>
    </source>
</evidence>
<name>A0ABD1DYZ7_HYPHA</name>
<evidence type="ECO:0000256" key="10">
    <source>
        <dbReference type="ARBA" id="ARBA00023242"/>
    </source>
</evidence>
<dbReference type="SMART" id="SM00692">
    <property type="entry name" value="DM3"/>
    <property type="match status" value="1"/>
</dbReference>
<keyword evidence="9" id="KW-0804">Transcription</keyword>
<organism evidence="14 15">
    <name type="scientific">Hypothenemus hampei</name>
    <name type="common">Coffee berry borer</name>
    <dbReference type="NCBI Taxonomy" id="57062"/>
    <lineage>
        <taxon>Eukaryota</taxon>
        <taxon>Metazoa</taxon>
        <taxon>Ecdysozoa</taxon>
        <taxon>Arthropoda</taxon>
        <taxon>Hexapoda</taxon>
        <taxon>Insecta</taxon>
        <taxon>Pterygota</taxon>
        <taxon>Neoptera</taxon>
        <taxon>Endopterygota</taxon>
        <taxon>Coleoptera</taxon>
        <taxon>Polyphaga</taxon>
        <taxon>Cucujiformia</taxon>
        <taxon>Curculionidae</taxon>
        <taxon>Scolytinae</taxon>
        <taxon>Hypothenemus</taxon>
    </lineage>
</organism>
<keyword evidence="15" id="KW-1185">Reference proteome</keyword>
<evidence type="ECO:0000256" key="12">
    <source>
        <dbReference type="PROSITE-ProRule" id="PRU00309"/>
    </source>
</evidence>
<evidence type="ECO:0000256" key="3">
    <source>
        <dbReference type="ARBA" id="ARBA00022723"/>
    </source>
</evidence>
<evidence type="ECO:0000256" key="4">
    <source>
        <dbReference type="ARBA" id="ARBA00022771"/>
    </source>
</evidence>
<dbReference type="GO" id="GO:0008270">
    <property type="term" value="F:zinc ion binding"/>
    <property type="evidence" value="ECO:0007669"/>
    <property type="project" value="UniProtKB-KW"/>
</dbReference>
<proteinExistence type="inferred from homology"/>
<evidence type="ECO:0000256" key="9">
    <source>
        <dbReference type="ARBA" id="ARBA00023163"/>
    </source>
</evidence>
<keyword evidence="4 12" id="KW-0863">Zinc-finger</keyword>
<dbReference type="PROSITE" id="PS50950">
    <property type="entry name" value="ZF_THAP"/>
    <property type="match status" value="1"/>
</dbReference>
<dbReference type="Proteomes" id="UP001566132">
    <property type="component" value="Unassembled WGS sequence"/>
</dbReference>
<evidence type="ECO:0000256" key="7">
    <source>
        <dbReference type="ARBA" id="ARBA00023054"/>
    </source>
</evidence>
<dbReference type="GO" id="GO:0005654">
    <property type="term" value="C:nucleoplasm"/>
    <property type="evidence" value="ECO:0007669"/>
    <property type="project" value="UniProtKB-SubCell"/>
</dbReference>
<gene>
    <name evidence="14" type="ORF">ABEB36_015703</name>
</gene>
<evidence type="ECO:0000256" key="1">
    <source>
        <dbReference type="ARBA" id="ARBA00004642"/>
    </source>
</evidence>
<feature type="domain" description="THAP-type" evidence="13">
    <location>
        <begin position="1"/>
        <end position="86"/>
    </location>
</feature>
<dbReference type="AlphaFoldDB" id="A0ABD1DYZ7"/>
<keyword evidence="10" id="KW-0539">Nucleus</keyword>
<keyword evidence="5" id="KW-0862">Zinc</keyword>